<dbReference type="OrthoDB" id="2443965at2759"/>
<dbReference type="FunCoup" id="I2GUZ6">
    <property type="interactions" value="17"/>
</dbReference>
<dbReference type="Proteomes" id="UP000002866">
    <property type="component" value="Chromosome 1"/>
</dbReference>
<dbReference type="HOGENOM" id="CLU_2160112_0_0_1"/>
<dbReference type="GO" id="GO:0072686">
    <property type="term" value="C:mitotic spindle"/>
    <property type="evidence" value="ECO:0007669"/>
    <property type="project" value="InterPro"/>
</dbReference>
<keyword evidence="2" id="KW-1185">Reference proteome</keyword>
<protein>
    <submittedName>
        <fullName evidence="1">Uncharacterized protein</fullName>
    </submittedName>
</protein>
<name>I2GUZ6_HENB6</name>
<evidence type="ECO:0000313" key="2">
    <source>
        <dbReference type="Proteomes" id="UP000002866"/>
    </source>
</evidence>
<dbReference type="GeneID" id="14493188"/>
<evidence type="ECO:0000313" key="1">
    <source>
        <dbReference type="EMBL" id="CCH57948.1"/>
    </source>
</evidence>
<dbReference type="GO" id="GO:0008608">
    <property type="term" value="P:attachment of spindle microtubules to kinetochore"/>
    <property type="evidence" value="ECO:0007669"/>
    <property type="project" value="InterPro"/>
</dbReference>
<dbReference type="Pfam" id="PF08656">
    <property type="entry name" value="DASH_Dad3"/>
    <property type="match status" value="1"/>
</dbReference>
<reference evidence="1 2" key="1">
    <citation type="journal article" date="2011" name="Proc. Natl. Acad. Sci. U.S.A.">
        <title>Evolutionary erosion of yeast sex chromosomes by mating-type switching accidents.</title>
        <authorList>
            <person name="Gordon J.L."/>
            <person name="Armisen D."/>
            <person name="Proux-Wera E."/>
            <person name="Oheigeartaigh S.S."/>
            <person name="Byrne K.P."/>
            <person name="Wolfe K.H."/>
        </authorList>
    </citation>
    <scope>NUCLEOTIDE SEQUENCE [LARGE SCALE GENOMIC DNA]</scope>
    <source>
        <strain evidence="2">ATCC 34711 / CBS 6284 / DSM 70876 / NBRC 10599 / NRRL Y-10934 / UCD 77-7</strain>
    </source>
</reference>
<dbReference type="GO" id="GO:0042729">
    <property type="term" value="C:DASH complex"/>
    <property type="evidence" value="ECO:0007669"/>
    <property type="project" value="InterPro"/>
</dbReference>
<dbReference type="InParanoid" id="I2GUZ6"/>
<proteinExistence type="predicted"/>
<accession>I2GUZ6</accession>
<gene>
    <name evidence="1" type="primary">TBLA0A01490</name>
    <name evidence="1" type="ORF">TBLA_0A01490</name>
</gene>
<dbReference type="InterPro" id="IPR013965">
    <property type="entry name" value="DASH_Dad3"/>
</dbReference>
<dbReference type="AlphaFoldDB" id="I2GUZ6"/>
<dbReference type="RefSeq" id="XP_004177467.1">
    <property type="nucleotide sequence ID" value="XM_004177419.1"/>
</dbReference>
<dbReference type="EMBL" id="HE806316">
    <property type="protein sequence ID" value="CCH57948.1"/>
    <property type="molecule type" value="Genomic_DNA"/>
</dbReference>
<organism evidence="1 2">
    <name type="scientific">Henningerozyma blattae (strain ATCC 34711 / CBS 6284 / DSM 70876 / NBRC 10599 / NRRL Y-10934 / UCD 77-7)</name>
    <name type="common">Yeast</name>
    <name type="synonym">Tetrapisispora blattae</name>
    <dbReference type="NCBI Taxonomy" id="1071380"/>
    <lineage>
        <taxon>Eukaryota</taxon>
        <taxon>Fungi</taxon>
        <taxon>Dikarya</taxon>
        <taxon>Ascomycota</taxon>
        <taxon>Saccharomycotina</taxon>
        <taxon>Saccharomycetes</taxon>
        <taxon>Saccharomycetales</taxon>
        <taxon>Saccharomycetaceae</taxon>
        <taxon>Henningerozyma</taxon>
    </lineage>
</organism>
<dbReference type="KEGG" id="tbl:TBLA_0A01490"/>
<sequence>MEDMSSLQYEILAKYSRLLKILQSIDKSLEEITSENTQSNKDIIVDAGEQPTNTNLYKNNDIANLNLQMRQIEMKLNLVGTLLKSSVYSVLQTYENNYLNKTSEDSSDKRD</sequence>